<gene>
    <name evidence="2" type="ORF">HJG60_010991</name>
</gene>
<protein>
    <submittedName>
        <fullName evidence="2">Uncharacterized protein</fullName>
    </submittedName>
</protein>
<dbReference type="AlphaFoldDB" id="A0A834A810"/>
<feature type="region of interest" description="Disordered" evidence="1">
    <location>
        <begin position="89"/>
        <end position="123"/>
    </location>
</feature>
<organism evidence="2 3">
    <name type="scientific">Phyllostomus discolor</name>
    <name type="common">pale spear-nosed bat</name>
    <dbReference type="NCBI Taxonomy" id="89673"/>
    <lineage>
        <taxon>Eukaryota</taxon>
        <taxon>Metazoa</taxon>
        <taxon>Chordata</taxon>
        <taxon>Craniata</taxon>
        <taxon>Vertebrata</taxon>
        <taxon>Euteleostomi</taxon>
        <taxon>Mammalia</taxon>
        <taxon>Eutheria</taxon>
        <taxon>Laurasiatheria</taxon>
        <taxon>Chiroptera</taxon>
        <taxon>Yangochiroptera</taxon>
        <taxon>Phyllostomidae</taxon>
        <taxon>Phyllostominae</taxon>
        <taxon>Phyllostomus</taxon>
    </lineage>
</organism>
<accession>A0A834A810</accession>
<name>A0A834A810_9CHIR</name>
<comment type="caution">
    <text evidence="2">The sequence shown here is derived from an EMBL/GenBank/DDBJ whole genome shotgun (WGS) entry which is preliminary data.</text>
</comment>
<evidence type="ECO:0000313" key="2">
    <source>
        <dbReference type="EMBL" id="KAF6109788.1"/>
    </source>
</evidence>
<sequence>MKKKRKPVKKGWLLPDLQSIRLLDLKPFLLHFGNWSSSLVRGGTCSPFPSPPFQLVCFRGRSASSFPSSPARAQTIDWLREAGGSAGSGYPGFPVRDQSGRSLQDVGGGVRTPKARGTRLSVG</sequence>
<dbReference type="Proteomes" id="UP000664940">
    <property type="component" value="Unassembled WGS sequence"/>
</dbReference>
<proteinExistence type="predicted"/>
<evidence type="ECO:0000256" key="1">
    <source>
        <dbReference type="SAM" id="MobiDB-lite"/>
    </source>
</evidence>
<reference evidence="2 3" key="1">
    <citation type="journal article" date="2020" name="Nature">
        <title>Six reference-quality genomes reveal evolution of bat adaptations.</title>
        <authorList>
            <person name="Jebb D."/>
            <person name="Huang Z."/>
            <person name="Pippel M."/>
            <person name="Hughes G.M."/>
            <person name="Lavrichenko K."/>
            <person name="Devanna P."/>
            <person name="Winkler S."/>
            <person name="Jermiin L.S."/>
            <person name="Skirmuntt E.C."/>
            <person name="Katzourakis A."/>
            <person name="Burkitt-Gray L."/>
            <person name="Ray D.A."/>
            <person name="Sullivan K.A.M."/>
            <person name="Roscito J.G."/>
            <person name="Kirilenko B.M."/>
            <person name="Davalos L.M."/>
            <person name="Corthals A.P."/>
            <person name="Power M.L."/>
            <person name="Jones G."/>
            <person name="Ransome R.D."/>
            <person name="Dechmann D.K.N."/>
            <person name="Locatelli A.G."/>
            <person name="Puechmaille S.J."/>
            <person name="Fedrigo O."/>
            <person name="Jarvis E.D."/>
            <person name="Hiller M."/>
            <person name="Vernes S.C."/>
            <person name="Myers E.W."/>
            <person name="Teeling E.C."/>
        </authorList>
    </citation>
    <scope>NUCLEOTIDE SEQUENCE [LARGE SCALE GENOMIC DNA]</scope>
    <source>
        <strain evidence="2">Bat1K_MPI-CBG_1</strain>
    </source>
</reference>
<dbReference type="EMBL" id="JABVXQ010000005">
    <property type="protein sequence ID" value="KAF6109788.1"/>
    <property type="molecule type" value="Genomic_DNA"/>
</dbReference>
<evidence type="ECO:0000313" key="3">
    <source>
        <dbReference type="Proteomes" id="UP000664940"/>
    </source>
</evidence>